<dbReference type="AlphaFoldDB" id="A0A8D5UEM4"/>
<dbReference type="InterPro" id="IPR011009">
    <property type="entry name" value="Kinase-like_dom_sf"/>
</dbReference>
<reference evidence="2" key="2">
    <citation type="journal article" date="2021" name="Microbiol. Resour. Announc.">
        <title>Complete Genome Sequence of Polycladomyces abyssicola JIR-001T, Isolated from Hemipelagic Sediment in Deep Seawater.</title>
        <authorList>
            <person name="Tsubouchi T."/>
            <person name="Kaneko Y."/>
        </authorList>
    </citation>
    <scope>NUCLEOTIDE SEQUENCE</scope>
    <source>
        <strain evidence="2">JIR-001</strain>
    </source>
</reference>
<dbReference type="Gene3D" id="3.90.1200.10">
    <property type="match status" value="1"/>
</dbReference>
<dbReference type="Proteomes" id="UP000677436">
    <property type="component" value="Chromosome"/>
</dbReference>
<evidence type="ECO:0000259" key="1">
    <source>
        <dbReference type="Pfam" id="PF01636"/>
    </source>
</evidence>
<dbReference type="InterPro" id="IPR002575">
    <property type="entry name" value="Aminoglycoside_PTrfase"/>
</dbReference>
<dbReference type="Pfam" id="PF01636">
    <property type="entry name" value="APH"/>
    <property type="match status" value="1"/>
</dbReference>
<feature type="domain" description="Aminoglycoside phosphotransferase" evidence="1">
    <location>
        <begin position="34"/>
        <end position="255"/>
    </location>
</feature>
<dbReference type="PANTHER" id="PTHR39179:SF3">
    <property type="entry name" value="COTS-RELATED PROTEIN"/>
    <property type="match status" value="1"/>
</dbReference>
<dbReference type="RefSeq" id="WP_212774865.1">
    <property type="nucleotide sequence ID" value="NZ_AP024601.1"/>
</dbReference>
<protein>
    <recommendedName>
        <fullName evidence="1">Aminoglycoside phosphotransferase domain-containing protein</fullName>
    </recommendedName>
</protein>
<sequence length="330" mass="39660">MLRADVTIEPSEVQVLVENHYPFRVTRLEKVRAAYRVETDQGVYALKNARKMKDLGYIAEVVEHVKKKGFTRLPAPIPTKDGQWLVTYRDHLYCMEEWLQHVEEVSPKRHDWLGSAAGALAQYHACFKRYRRSRCPSGRQERSWWPRFLMAQWHWLRDIRTGWASPVNGMEHLSFLQYRLQLAWQSWERAEKWRRSGDGPIEVLCHGSLHHENILTDGKKQVWLIDYERMAWDDRVRDLAQLMQYHFPRHGWPEQEMSRFLESYHKEYPLRASEYVALCSRMAVPPKLFRLARNVWFSSGRYPSLLRRWDDTIRTEKRKDPYLAYLYHRG</sequence>
<dbReference type="Gene3D" id="3.30.200.20">
    <property type="entry name" value="Phosphorylase Kinase, domain 1"/>
    <property type="match status" value="1"/>
</dbReference>
<dbReference type="SUPFAM" id="SSF56112">
    <property type="entry name" value="Protein kinase-like (PK-like)"/>
    <property type="match status" value="1"/>
</dbReference>
<evidence type="ECO:0000313" key="2">
    <source>
        <dbReference type="EMBL" id="BCU81679.1"/>
    </source>
</evidence>
<dbReference type="PANTHER" id="PTHR39179">
    <property type="entry name" value="SPORE COAT PROTEIN I"/>
    <property type="match status" value="1"/>
</dbReference>
<dbReference type="KEGG" id="pabs:JIR001_14620"/>
<keyword evidence="3" id="KW-1185">Reference proteome</keyword>
<gene>
    <name evidence="2" type="ORF">JIR001_14620</name>
</gene>
<dbReference type="InterPro" id="IPR047175">
    <property type="entry name" value="CotS-like"/>
</dbReference>
<dbReference type="GO" id="GO:0042601">
    <property type="term" value="C:endospore-forming forespore"/>
    <property type="evidence" value="ECO:0007669"/>
    <property type="project" value="TreeGrafter"/>
</dbReference>
<evidence type="ECO:0000313" key="3">
    <source>
        <dbReference type="Proteomes" id="UP000677436"/>
    </source>
</evidence>
<name>A0A8D5UEM4_9BACL</name>
<organism evidence="2 3">
    <name type="scientific">Polycladomyces abyssicola</name>
    <dbReference type="NCBI Taxonomy" id="1125966"/>
    <lineage>
        <taxon>Bacteria</taxon>
        <taxon>Bacillati</taxon>
        <taxon>Bacillota</taxon>
        <taxon>Bacilli</taxon>
        <taxon>Bacillales</taxon>
        <taxon>Thermoactinomycetaceae</taxon>
        <taxon>Polycladomyces</taxon>
    </lineage>
</organism>
<reference evidence="2" key="1">
    <citation type="journal article" date="2013" name="Int. J. Syst. Evol. Microbiol.">
        <title>Polycladomyces abyssicola gen. nov., sp. nov., a thermophilic filamentous bacterium isolated from hemipelagic sediment.</title>
        <authorList>
            <person name="Tsubouchi T."/>
            <person name="Shimane Y."/>
            <person name="Mori K."/>
            <person name="Usui K."/>
            <person name="Hiraki T."/>
            <person name="Tame A."/>
            <person name="Uematsu K."/>
            <person name="Maruyama T."/>
            <person name="Hatada Y."/>
        </authorList>
    </citation>
    <scope>NUCLEOTIDE SEQUENCE</scope>
    <source>
        <strain evidence="2">JIR-001</strain>
    </source>
</reference>
<accession>A0A8D5UEM4</accession>
<proteinExistence type="predicted"/>
<dbReference type="EMBL" id="AP024601">
    <property type="protein sequence ID" value="BCU81679.1"/>
    <property type="molecule type" value="Genomic_DNA"/>
</dbReference>